<dbReference type="PROSITE" id="PS50404">
    <property type="entry name" value="GST_NTER"/>
    <property type="match status" value="1"/>
</dbReference>
<dbReference type="SUPFAM" id="SSF47616">
    <property type="entry name" value="GST C-terminal domain-like"/>
    <property type="match status" value="1"/>
</dbReference>
<dbReference type="EMBL" id="JACIJS010000009">
    <property type="protein sequence ID" value="MBB5516857.1"/>
    <property type="molecule type" value="Genomic_DNA"/>
</dbReference>
<dbReference type="GO" id="GO:0016034">
    <property type="term" value="F:maleylacetoacetate isomerase activity"/>
    <property type="evidence" value="ECO:0007669"/>
    <property type="project" value="TreeGrafter"/>
</dbReference>
<dbReference type="Pfam" id="PF13409">
    <property type="entry name" value="GST_N_2"/>
    <property type="match status" value="1"/>
</dbReference>
<accession>A0A840X815</accession>
<dbReference type="InterPro" id="IPR004045">
    <property type="entry name" value="Glutathione_S-Trfase_N"/>
</dbReference>
<dbReference type="AlphaFoldDB" id="A0A840X815"/>
<protein>
    <submittedName>
        <fullName evidence="2">Glutathione S-transferase</fullName>
        <ecNumber evidence="2">2.5.1.18</ecNumber>
    </submittedName>
</protein>
<proteinExistence type="predicted"/>
<dbReference type="Gene3D" id="3.40.30.10">
    <property type="entry name" value="Glutaredoxin"/>
    <property type="match status" value="1"/>
</dbReference>
<dbReference type="PANTHER" id="PTHR42673">
    <property type="entry name" value="MALEYLACETOACETATE ISOMERASE"/>
    <property type="match status" value="1"/>
</dbReference>
<dbReference type="SUPFAM" id="SSF52833">
    <property type="entry name" value="Thioredoxin-like"/>
    <property type="match status" value="1"/>
</dbReference>
<name>A0A840X815_9RHOB</name>
<feature type="domain" description="GST N-terminal" evidence="1">
    <location>
        <begin position="3"/>
        <end position="84"/>
    </location>
</feature>
<reference evidence="2 3" key="1">
    <citation type="submission" date="2020-08" db="EMBL/GenBank/DDBJ databases">
        <title>Genomic Encyclopedia of Type Strains, Phase IV (KMG-IV): sequencing the most valuable type-strain genomes for metagenomic binning, comparative biology and taxonomic classification.</title>
        <authorList>
            <person name="Goeker M."/>
        </authorList>
    </citation>
    <scope>NUCLEOTIDE SEQUENCE [LARGE SCALE GENOMIC DNA]</scope>
    <source>
        <strain evidence="2 3">DSM 103377</strain>
    </source>
</reference>
<dbReference type="CDD" id="cd03194">
    <property type="entry name" value="GST_C_3"/>
    <property type="match status" value="1"/>
</dbReference>
<keyword evidence="2" id="KW-0808">Transferase</keyword>
<dbReference type="RefSeq" id="WP_184012815.1">
    <property type="nucleotide sequence ID" value="NZ_JACIJS010000009.1"/>
</dbReference>
<dbReference type="EC" id="2.5.1.18" evidence="2"/>
<sequence length="291" mass="31581">MTYTLAIGDRTYSSWSLRGWLLFAAFDIPFTERRAQMLTPGFAEMLKDFGLAKTVPALLVDDTYAVTDSLAIVETLAELEPDAGHYPSDPADRAMARNLVSEMHSGFTALRGACPMNVAHAWAGFVPDEAVLADLARLETLWAAARAPGRDGPWLFGQYTAADAFFAPVAARIAGYGLPVGADAMAYVDAHLAHGPFRRWRAMGIAQNRVMERYVLPFDQAPWPGPARLPAEAVTGMTPINATCPYSGDPVREDSLARINGTVIGYCNPFCRDKSVADPEAWPQTMALLAP</sequence>
<dbReference type="GO" id="GO:0006749">
    <property type="term" value="P:glutathione metabolic process"/>
    <property type="evidence" value="ECO:0007669"/>
    <property type="project" value="TreeGrafter"/>
</dbReference>
<keyword evidence="3" id="KW-1185">Reference proteome</keyword>
<dbReference type="GO" id="GO:0006559">
    <property type="term" value="P:L-phenylalanine catabolic process"/>
    <property type="evidence" value="ECO:0007669"/>
    <property type="project" value="TreeGrafter"/>
</dbReference>
<gene>
    <name evidence="2" type="ORF">FHS89_002899</name>
</gene>
<evidence type="ECO:0000259" key="1">
    <source>
        <dbReference type="PROSITE" id="PS50404"/>
    </source>
</evidence>
<organism evidence="2 3">
    <name type="scientific">Rubricella aquisinus</name>
    <dbReference type="NCBI Taxonomy" id="2028108"/>
    <lineage>
        <taxon>Bacteria</taxon>
        <taxon>Pseudomonadati</taxon>
        <taxon>Pseudomonadota</taxon>
        <taxon>Alphaproteobacteria</taxon>
        <taxon>Rhodobacterales</taxon>
        <taxon>Paracoccaceae</taxon>
        <taxon>Rubricella</taxon>
    </lineage>
</organism>
<dbReference type="GO" id="GO:0004364">
    <property type="term" value="F:glutathione transferase activity"/>
    <property type="evidence" value="ECO:0007669"/>
    <property type="project" value="UniProtKB-EC"/>
</dbReference>
<dbReference type="InterPro" id="IPR036249">
    <property type="entry name" value="Thioredoxin-like_sf"/>
</dbReference>
<dbReference type="InterPro" id="IPR036282">
    <property type="entry name" value="Glutathione-S-Trfase_C_sf"/>
</dbReference>
<evidence type="ECO:0000313" key="3">
    <source>
        <dbReference type="Proteomes" id="UP000553766"/>
    </source>
</evidence>
<dbReference type="Gene3D" id="1.20.1050.10">
    <property type="match status" value="1"/>
</dbReference>
<dbReference type="PANTHER" id="PTHR42673:SF4">
    <property type="entry name" value="MALEYLACETOACETATE ISOMERASE"/>
    <property type="match status" value="1"/>
</dbReference>
<comment type="caution">
    <text evidence="2">The sequence shown here is derived from an EMBL/GenBank/DDBJ whole genome shotgun (WGS) entry which is preliminary data.</text>
</comment>
<evidence type="ECO:0000313" key="2">
    <source>
        <dbReference type="EMBL" id="MBB5516857.1"/>
    </source>
</evidence>
<dbReference type="Proteomes" id="UP000553766">
    <property type="component" value="Unassembled WGS sequence"/>
</dbReference>